<comment type="cofactor">
    <cofactor evidence="1">
        <name>[4Fe-4S] cluster</name>
        <dbReference type="ChEBI" id="CHEBI:49883"/>
    </cofactor>
</comment>
<organism evidence="11 12">
    <name type="scientific">Shewanella hanedai</name>
    <name type="common">Alteromonas hanedai</name>
    <dbReference type="NCBI Taxonomy" id="25"/>
    <lineage>
        <taxon>Bacteria</taxon>
        <taxon>Pseudomonadati</taxon>
        <taxon>Pseudomonadota</taxon>
        <taxon>Gammaproteobacteria</taxon>
        <taxon>Alteromonadales</taxon>
        <taxon>Shewanellaceae</taxon>
        <taxon>Shewanella</taxon>
    </lineage>
</organism>
<accession>A0A553JR31</accession>
<evidence type="ECO:0000256" key="1">
    <source>
        <dbReference type="ARBA" id="ARBA00001966"/>
    </source>
</evidence>
<evidence type="ECO:0000256" key="5">
    <source>
        <dbReference type="ARBA" id="ARBA00022723"/>
    </source>
</evidence>
<comment type="caution">
    <text evidence="11">The sequence shown here is derived from an EMBL/GenBank/DDBJ whole genome shotgun (WGS) entry which is preliminary data.</text>
</comment>
<evidence type="ECO:0000256" key="2">
    <source>
        <dbReference type="ARBA" id="ARBA00003584"/>
    </source>
</evidence>
<dbReference type="InterPro" id="IPR017896">
    <property type="entry name" value="4Fe4S_Fe-S-bd"/>
</dbReference>
<dbReference type="EMBL" id="VKGK01000007">
    <property type="protein sequence ID" value="TRY14917.1"/>
    <property type="molecule type" value="Genomic_DNA"/>
</dbReference>
<dbReference type="CDD" id="cd16371">
    <property type="entry name" value="DMSOR_beta_like"/>
    <property type="match status" value="1"/>
</dbReference>
<sequence>MTQVAENKAFAFYFDASRCNGCKGCQVSCLDGRGLSLDRNFRRVYEYGGGTFTKNADGTMSQDAFAYYASVSCNHCEKPACTAACPTGAMHKKANGIVAVHDDICIGCNSCAEACPYDAPQLDKTRGKMTKCDGCFERLEFGLKPFCVQSCSQRALDCGTVDELQAKYGGAPGVGHIAPLPDAGITQPNLLIRAAKCSRPTGDTNGSVLNPNEV</sequence>
<dbReference type="RefSeq" id="WP_143564024.1">
    <property type="nucleotide sequence ID" value="NZ_BMPL01000068.1"/>
</dbReference>
<feature type="domain" description="4Fe-4S ferredoxin-type" evidence="10">
    <location>
        <begin position="96"/>
        <end position="125"/>
    </location>
</feature>
<proteinExistence type="predicted"/>
<dbReference type="InterPro" id="IPR017900">
    <property type="entry name" value="4Fe4S_Fe_S_CS"/>
</dbReference>
<reference evidence="12" key="1">
    <citation type="submission" date="2019-07" db="EMBL/GenBank/DDBJ databases">
        <title>Shewanella sp. YLB-08 draft genomic sequence.</title>
        <authorList>
            <person name="Yu L."/>
        </authorList>
    </citation>
    <scope>NUCLEOTIDE SEQUENCE [LARGE SCALE GENOMIC DNA]</scope>
    <source>
        <strain evidence="12">JCM 20706</strain>
    </source>
</reference>
<dbReference type="GO" id="GO:0051539">
    <property type="term" value="F:4 iron, 4 sulfur cluster binding"/>
    <property type="evidence" value="ECO:0007669"/>
    <property type="project" value="UniProtKB-KW"/>
</dbReference>
<keyword evidence="5" id="KW-0479">Metal-binding</keyword>
<evidence type="ECO:0000259" key="10">
    <source>
        <dbReference type="PROSITE" id="PS51379"/>
    </source>
</evidence>
<evidence type="ECO:0000256" key="6">
    <source>
        <dbReference type="ARBA" id="ARBA00022737"/>
    </source>
</evidence>
<protein>
    <submittedName>
        <fullName evidence="11">Dimethylsulfoxide reductase subunit B</fullName>
    </submittedName>
</protein>
<gene>
    <name evidence="11" type="primary">dmsB</name>
    <name evidence="11" type="ORF">FN961_07960</name>
</gene>
<keyword evidence="6" id="KW-0677">Repeat</keyword>
<dbReference type="GO" id="GO:0046872">
    <property type="term" value="F:metal ion binding"/>
    <property type="evidence" value="ECO:0007669"/>
    <property type="project" value="UniProtKB-KW"/>
</dbReference>
<dbReference type="PROSITE" id="PS00198">
    <property type="entry name" value="4FE4S_FER_1"/>
    <property type="match status" value="1"/>
</dbReference>
<dbReference type="InterPro" id="IPR014297">
    <property type="entry name" value="DMSO_DmsB"/>
</dbReference>
<name>A0A553JR31_SHEHA</name>
<evidence type="ECO:0000256" key="7">
    <source>
        <dbReference type="ARBA" id="ARBA00022982"/>
    </source>
</evidence>
<evidence type="ECO:0000256" key="8">
    <source>
        <dbReference type="ARBA" id="ARBA00023004"/>
    </source>
</evidence>
<evidence type="ECO:0000313" key="12">
    <source>
        <dbReference type="Proteomes" id="UP000318126"/>
    </source>
</evidence>
<feature type="domain" description="4Fe-4S ferredoxin-type" evidence="10">
    <location>
        <begin position="63"/>
        <end position="95"/>
    </location>
</feature>
<dbReference type="PROSITE" id="PS51379">
    <property type="entry name" value="4FE4S_FER_2"/>
    <property type="match status" value="3"/>
</dbReference>
<comment type="function">
    <text evidence="2">Electron transfer subunit of the terminal reductase during anaerobic growth on various sulfoxide and N-oxide compounds.</text>
</comment>
<keyword evidence="7" id="KW-0249">Electron transport</keyword>
<feature type="domain" description="4Fe-4S ferredoxin-type" evidence="10">
    <location>
        <begin position="10"/>
        <end position="40"/>
    </location>
</feature>
<dbReference type="OrthoDB" id="9779457at2"/>
<dbReference type="Gene3D" id="3.30.70.20">
    <property type="match status" value="2"/>
</dbReference>
<keyword evidence="8" id="KW-0408">Iron</keyword>
<dbReference type="PANTHER" id="PTHR43177:SF5">
    <property type="entry name" value="ANAEROBIC DIMETHYL SULFOXIDE REDUCTASE CHAIN B-RELATED"/>
    <property type="match status" value="1"/>
</dbReference>
<keyword evidence="12" id="KW-1185">Reference proteome</keyword>
<dbReference type="AlphaFoldDB" id="A0A553JR31"/>
<keyword evidence="9" id="KW-0411">Iron-sulfur</keyword>
<dbReference type="InterPro" id="IPR050954">
    <property type="entry name" value="ET_IronSulfur_Cluster-Binding"/>
</dbReference>
<dbReference type="Proteomes" id="UP000318126">
    <property type="component" value="Unassembled WGS sequence"/>
</dbReference>
<evidence type="ECO:0000256" key="4">
    <source>
        <dbReference type="ARBA" id="ARBA00022485"/>
    </source>
</evidence>
<keyword evidence="3" id="KW-0813">Transport</keyword>
<keyword evidence="4" id="KW-0004">4Fe-4S</keyword>
<dbReference type="SUPFAM" id="SSF54862">
    <property type="entry name" value="4Fe-4S ferredoxins"/>
    <property type="match status" value="1"/>
</dbReference>
<evidence type="ECO:0000256" key="3">
    <source>
        <dbReference type="ARBA" id="ARBA00022448"/>
    </source>
</evidence>
<evidence type="ECO:0000313" key="11">
    <source>
        <dbReference type="EMBL" id="TRY14917.1"/>
    </source>
</evidence>
<dbReference type="NCBIfam" id="TIGR02951">
    <property type="entry name" value="DMSO_dmsB"/>
    <property type="match status" value="1"/>
</dbReference>
<dbReference type="PANTHER" id="PTHR43177">
    <property type="entry name" value="PROTEIN NRFC"/>
    <property type="match status" value="1"/>
</dbReference>
<evidence type="ECO:0000256" key="9">
    <source>
        <dbReference type="ARBA" id="ARBA00023014"/>
    </source>
</evidence>
<dbReference type="Pfam" id="PF13247">
    <property type="entry name" value="Fer4_11"/>
    <property type="match status" value="1"/>
</dbReference>